<comment type="caution">
    <text evidence="1">The sequence shown here is derived from an EMBL/GenBank/DDBJ whole genome shotgun (WGS) entry which is preliminary data.</text>
</comment>
<organism evidence="1 2">
    <name type="scientific">Anabaena subtropica FACHB-260</name>
    <dbReference type="NCBI Taxonomy" id="2692884"/>
    <lineage>
        <taxon>Bacteria</taxon>
        <taxon>Bacillati</taxon>
        <taxon>Cyanobacteriota</taxon>
        <taxon>Cyanophyceae</taxon>
        <taxon>Nostocales</taxon>
        <taxon>Nostocaceae</taxon>
        <taxon>Anabaena</taxon>
    </lineage>
</organism>
<dbReference type="PANTHER" id="PTHR39189">
    <property type="entry name" value="UPF0173 METAL-DEPENDENT HYDROLASE YTKL"/>
    <property type="match status" value="1"/>
</dbReference>
<sequence length="255" mass="27094">MKRRQLLGYAGAGLATAFVSTLGSHLQADAQSSGVSVQWLGHTSFLFTGGGAKILVNPFRTVGCTAGYRPPRVTANLVLISSQLLDEGAVDGLPGNPKLVYEPGVYEFQGIQFQGISIAHDRKGGRQFGMNTAWKWTQGGVNILHLGGAAAPISIEQKILMGRPDILLVPVGGSDKAYNAQEAKQAVEVLNPKLVIPTHYRTQAADAAACDIAPLDEFLSLMQGVTVRRSNSDSINITSGNLPDSSTVQVLSYKF</sequence>
<name>A0ABR8CX80_9NOST</name>
<accession>A0ABR8CX80</accession>
<protein>
    <submittedName>
        <fullName evidence="1">MBL fold metallo-hydrolase</fullName>
    </submittedName>
</protein>
<dbReference type="Pfam" id="PF13483">
    <property type="entry name" value="Lactamase_B_3"/>
    <property type="match status" value="1"/>
</dbReference>
<dbReference type="RefSeq" id="WP_190408812.1">
    <property type="nucleotide sequence ID" value="NZ_JACJRF010000043.1"/>
</dbReference>
<evidence type="ECO:0000313" key="1">
    <source>
        <dbReference type="EMBL" id="MBD2346395.1"/>
    </source>
</evidence>
<reference evidence="1 2" key="1">
    <citation type="journal article" date="2020" name="ISME J.">
        <title>Comparative genomics reveals insights into cyanobacterial evolution and habitat adaptation.</title>
        <authorList>
            <person name="Chen M.Y."/>
            <person name="Teng W.K."/>
            <person name="Zhao L."/>
            <person name="Hu C.X."/>
            <person name="Zhou Y.K."/>
            <person name="Han B.P."/>
            <person name="Song L.R."/>
            <person name="Shu W.S."/>
        </authorList>
    </citation>
    <scope>NUCLEOTIDE SEQUENCE [LARGE SCALE GENOMIC DNA]</scope>
    <source>
        <strain evidence="1 2">FACHB-260</strain>
    </source>
</reference>
<gene>
    <name evidence="1" type="ORF">H6G18_19910</name>
</gene>
<dbReference type="PANTHER" id="PTHR39189:SF1">
    <property type="entry name" value="UPF0173 METAL-DEPENDENT HYDROLASE YTKL"/>
    <property type="match status" value="1"/>
</dbReference>
<keyword evidence="2" id="KW-1185">Reference proteome</keyword>
<dbReference type="Gene3D" id="3.60.15.10">
    <property type="entry name" value="Ribonuclease Z/Hydroxyacylglutathione hydrolase-like"/>
    <property type="match status" value="1"/>
</dbReference>
<dbReference type="Proteomes" id="UP000607281">
    <property type="component" value="Unassembled WGS sequence"/>
</dbReference>
<dbReference type="EMBL" id="JACJRF010000043">
    <property type="protein sequence ID" value="MBD2346395.1"/>
    <property type="molecule type" value="Genomic_DNA"/>
</dbReference>
<evidence type="ECO:0000313" key="2">
    <source>
        <dbReference type="Proteomes" id="UP000607281"/>
    </source>
</evidence>
<dbReference type="SUPFAM" id="SSF56281">
    <property type="entry name" value="Metallo-hydrolase/oxidoreductase"/>
    <property type="match status" value="1"/>
</dbReference>
<dbReference type="InterPro" id="IPR036866">
    <property type="entry name" value="RibonucZ/Hydroxyglut_hydro"/>
</dbReference>
<proteinExistence type="predicted"/>